<protein>
    <recommendedName>
        <fullName evidence="2">Non-reducing end beta-L-arabinofuranosidase-like GH127 catalytic domain-containing protein</fullName>
    </recommendedName>
</protein>
<evidence type="ECO:0000256" key="1">
    <source>
        <dbReference type="SAM" id="MobiDB-lite"/>
    </source>
</evidence>
<feature type="compositionally biased region" description="Low complexity" evidence="1">
    <location>
        <begin position="582"/>
        <end position="594"/>
    </location>
</feature>
<comment type="caution">
    <text evidence="3">The sequence shown here is derived from an EMBL/GenBank/DDBJ whole genome shotgun (WGS) entry which is preliminary data.</text>
</comment>
<evidence type="ECO:0000313" key="4">
    <source>
        <dbReference type="Proteomes" id="UP000291144"/>
    </source>
</evidence>
<dbReference type="OrthoDB" id="9757939at2"/>
<reference evidence="3 4" key="1">
    <citation type="submission" date="2019-02" db="EMBL/GenBank/DDBJ databases">
        <title>Kribbella capetownensis sp. nov. and Kribbella speibonae sp. nov., isolated from soil.</title>
        <authorList>
            <person name="Curtis S.M."/>
            <person name="Norton I."/>
            <person name="Everest G.J."/>
            <person name="Meyers P.R."/>
        </authorList>
    </citation>
    <scope>NUCLEOTIDE SEQUENCE [LARGE SCALE GENOMIC DNA]</scope>
    <source>
        <strain evidence="3 4">NRRL B-24813</strain>
    </source>
</reference>
<dbReference type="InterPro" id="IPR008928">
    <property type="entry name" value="6-hairpin_glycosidase_sf"/>
</dbReference>
<feature type="region of interest" description="Disordered" evidence="1">
    <location>
        <begin position="581"/>
        <end position="655"/>
    </location>
</feature>
<gene>
    <name evidence="3" type="ORF">E0H73_18855</name>
</gene>
<proteinExistence type="predicted"/>
<sequence length="680" mass="75144">MPGLTGPALRPLPLATLRPQGWLLERLRLQADGMAGHLDEFWPDVARSGWIGGDAEGWERGPYWLDGIVGVAYLLDDDRLKAKVRRWVDYILEHQHEDGWFGPRSGEATYADHDTWPRIIVLKALLQHLDATGDPRVVPAALKFLRLLDGMLDEWPLREWARSRWTDVVWVINQLHDLTGEDWLLGLAAKCKEQGFDWFGYADQLPFTEKVPEATLLAYQAQNDGNWMNDGHLSSHGVNVAMGLKAMPVWQRHDTSVDQQARLLHLIAQLDAYHGQANGLFSCDEHLAGRHPSQGTETCTVVEYLASLEVALESFGPVEPLAERLERLAFNALPASTTPDEWTHQYVQQANQVICHVTEDRIYTNNGPDANVFGLEPHFGCCTANRHQGWPRFTSHLWMRSDDGAFTALSYAPCSFSYDGLTVSVAGAYPFSDDIEISTQGPGHLRLRIPTWATDATLTIDDEAPTALDAGTLHEVEVSGDRTLLLHLGTIVRAVPRPAGAITLERGPLVFALPLGEAWHQIGGEHPHATWEVHPTTPWNYAITPEHTHLSRKPISSNPFSPTTTPLHLQVQAHQLPWPLKHGAAATPPTQTHHPSPPPSPHPTTHDSPGSTPTTPDPTDPATQHPVRLAATNPEHLDWTTPGAITPDSADSGSAGPELEVLTFIPYGCTTLRVTELPRI</sequence>
<dbReference type="PANTHER" id="PTHR31151:SF0">
    <property type="entry name" value="PROLINE-TRNA LIGASE (DUF1680)"/>
    <property type="match status" value="1"/>
</dbReference>
<evidence type="ECO:0000259" key="2">
    <source>
        <dbReference type="Pfam" id="PF07944"/>
    </source>
</evidence>
<dbReference type="RefSeq" id="WP_131357729.1">
    <property type="nucleotide sequence ID" value="NZ_SJKB01000005.1"/>
</dbReference>
<organism evidence="3 4">
    <name type="scientific">Kribbella pittospori</name>
    <dbReference type="NCBI Taxonomy" id="722689"/>
    <lineage>
        <taxon>Bacteria</taxon>
        <taxon>Bacillati</taxon>
        <taxon>Actinomycetota</taxon>
        <taxon>Actinomycetes</taxon>
        <taxon>Propionibacteriales</taxon>
        <taxon>Kribbellaceae</taxon>
        <taxon>Kribbella</taxon>
    </lineage>
</organism>
<feature type="domain" description="Non-reducing end beta-L-arabinofuranosidase-like GH127 catalytic" evidence="2">
    <location>
        <begin position="63"/>
        <end position="393"/>
    </location>
</feature>
<dbReference type="EMBL" id="SJKB01000005">
    <property type="protein sequence ID" value="TCC61295.1"/>
    <property type="molecule type" value="Genomic_DNA"/>
</dbReference>
<evidence type="ECO:0000313" key="3">
    <source>
        <dbReference type="EMBL" id="TCC61295.1"/>
    </source>
</evidence>
<dbReference type="GO" id="GO:0005975">
    <property type="term" value="P:carbohydrate metabolic process"/>
    <property type="evidence" value="ECO:0007669"/>
    <property type="project" value="InterPro"/>
</dbReference>
<dbReference type="AlphaFoldDB" id="A0A4R0KYN7"/>
<dbReference type="Pfam" id="PF07944">
    <property type="entry name" value="Beta-AFase-like_GH127_cat"/>
    <property type="match status" value="1"/>
</dbReference>
<dbReference type="InterPro" id="IPR012878">
    <property type="entry name" value="Beta-AFase-like_GH127_cat"/>
</dbReference>
<dbReference type="Proteomes" id="UP000291144">
    <property type="component" value="Unassembled WGS sequence"/>
</dbReference>
<accession>A0A4R0KYN7</accession>
<keyword evidence="4" id="KW-1185">Reference proteome</keyword>
<dbReference type="PANTHER" id="PTHR31151">
    <property type="entry name" value="PROLINE-TRNA LIGASE (DUF1680)"/>
    <property type="match status" value="1"/>
</dbReference>
<dbReference type="SUPFAM" id="SSF48208">
    <property type="entry name" value="Six-hairpin glycosidases"/>
    <property type="match status" value="1"/>
</dbReference>
<name>A0A4R0KYN7_9ACTN</name>